<dbReference type="GO" id="GO:0005549">
    <property type="term" value="F:odorant binding"/>
    <property type="evidence" value="ECO:0007669"/>
    <property type="project" value="InterPro"/>
</dbReference>
<evidence type="ECO:0000256" key="8">
    <source>
        <dbReference type="ARBA" id="ARBA00023170"/>
    </source>
</evidence>
<evidence type="ECO:0000256" key="5">
    <source>
        <dbReference type="ARBA" id="ARBA00022725"/>
    </source>
</evidence>
<accession>A0A6G1LQ67</accession>
<dbReference type="PANTHER" id="PTHR21137">
    <property type="entry name" value="ODORANT RECEPTOR"/>
    <property type="match status" value="1"/>
</dbReference>
<keyword evidence="5 10" id="KW-0552">Olfaction</keyword>
<dbReference type="PANTHER" id="PTHR21137:SF35">
    <property type="entry name" value="ODORANT RECEPTOR 19A-RELATED"/>
    <property type="match status" value="1"/>
</dbReference>
<evidence type="ECO:0000256" key="7">
    <source>
        <dbReference type="ARBA" id="ARBA00023136"/>
    </source>
</evidence>
<feature type="transmembrane region" description="Helical" evidence="10">
    <location>
        <begin position="12"/>
        <end position="28"/>
    </location>
</feature>
<keyword evidence="8 10" id="KW-0675">Receptor</keyword>
<comment type="subcellular location">
    <subcellularLocation>
        <location evidence="1 10">Cell membrane</location>
        <topology evidence="1 10">Multi-pass membrane protein</topology>
    </subcellularLocation>
</comment>
<dbReference type="GO" id="GO:0005886">
    <property type="term" value="C:plasma membrane"/>
    <property type="evidence" value="ECO:0007669"/>
    <property type="project" value="UniProtKB-SubCell"/>
</dbReference>
<feature type="transmembrane region" description="Helical" evidence="10">
    <location>
        <begin position="35"/>
        <end position="56"/>
    </location>
</feature>
<reference evidence="11 12" key="1">
    <citation type="submission" date="2019-08" db="EMBL/GenBank/DDBJ databases">
        <title>High quality draft denovo assembly of Nylanderia fulva.</title>
        <authorList>
            <person name="Vargo E.L."/>
            <person name="Tarone A.M."/>
            <person name="Konganti K.R."/>
        </authorList>
    </citation>
    <scope>NUCLEOTIDE SEQUENCE [LARGE SCALE GENOMIC DNA]</scope>
    <source>
        <strain evidence="11">TAMU-Nful-2015</strain>
        <tissue evidence="11">Whole body</tissue>
    </source>
</reference>
<keyword evidence="2" id="KW-1003">Cell membrane</keyword>
<comment type="similarity">
    <text evidence="10">Belongs to the insect chemoreceptor superfamily. Heteromeric odorant receptor channel (TC 1.A.69) family.</text>
</comment>
<gene>
    <name evidence="11" type="primary">Or-280</name>
    <name evidence="11" type="synonym">Nful_v1.0-Or-280</name>
    <name evidence="11" type="ORF">NFUL_NFUL000248</name>
</gene>
<feature type="transmembrane region" description="Helical" evidence="10">
    <location>
        <begin position="178"/>
        <end position="199"/>
    </location>
</feature>
<keyword evidence="7 10" id="KW-0472">Membrane</keyword>
<evidence type="ECO:0000313" key="11">
    <source>
        <dbReference type="EMBL" id="KAF3054384.1"/>
    </source>
</evidence>
<evidence type="ECO:0000256" key="6">
    <source>
        <dbReference type="ARBA" id="ARBA00022989"/>
    </source>
</evidence>
<feature type="transmembrane region" description="Helical" evidence="10">
    <location>
        <begin position="68"/>
        <end position="86"/>
    </location>
</feature>
<evidence type="ECO:0000256" key="3">
    <source>
        <dbReference type="ARBA" id="ARBA00022606"/>
    </source>
</evidence>
<comment type="caution">
    <text evidence="11">The sequence shown here is derived from an EMBL/GenBank/DDBJ whole genome shotgun (WGS) entry which is preliminary data.</text>
</comment>
<keyword evidence="12" id="KW-1185">Reference proteome</keyword>
<evidence type="ECO:0000256" key="2">
    <source>
        <dbReference type="ARBA" id="ARBA00022475"/>
    </source>
</evidence>
<name>A0A6G1LQ67_9HYME</name>
<evidence type="ECO:0000256" key="4">
    <source>
        <dbReference type="ARBA" id="ARBA00022692"/>
    </source>
</evidence>
<keyword evidence="6 10" id="KW-1133">Transmembrane helix</keyword>
<keyword evidence="4 10" id="KW-0812">Transmembrane</keyword>
<feature type="transmembrane region" description="Helical" evidence="10">
    <location>
        <begin position="266"/>
        <end position="288"/>
    </location>
</feature>
<protein>
    <recommendedName>
        <fullName evidence="10">Odorant receptor</fullName>
    </recommendedName>
</protein>
<dbReference type="GO" id="GO:0007165">
    <property type="term" value="P:signal transduction"/>
    <property type="evidence" value="ECO:0007669"/>
    <property type="project" value="UniProtKB-KW"/>
</dbReference>
<feature type="transmembrane region" description="Helical" evidence="10">
    <location>
        <begin position="127"/>
        <end position="149"/>
    </location>
</feature>
<keyword evidence="9 10" id="KW-0807">Transducer</keyword>
<dbReference type="AlphaFoldDB" id="A0A6G1LQ67"/>
<dbReference type="Pfam" id="PF02949">
    <property type="entry name" value="7tm_6"/>
    <property type="match status" value="1"/>
</dbReference>
<evidence type="ECO:0000313" key="12">
    <source>
        <dbReference type="Proteomes" id="UP000479987"/>
    </source>
</evidence>
<dbReference type="GO" id="GO:0004984">
    <property type="term" value="F:olfactory receptor activity"/>
    <property type="evidence" value="ECO:0007669"/>
    <property type="project" value="InterPro"/>
</dbReference>
<dbReference type="Proteomes" id="UP000479987">
    <property type="component" value="Unassembled WGS sequence"/>
</dbReference>
<organism evidence="11 12">
    <name type="scientific">Nylanderia fulva</name>
    <dbReference type="NCBI Taxonomy" id="613905"/>
    <lineage>
        <taxon>Eukaryota</taxon>
        <taxon>Metazoa</taxon>
        <taxon>Ecdysozoa</taxon>
        <taxon>Arthropoda</taxon>
        <taxon>Hexapoda</taxon>
        <taxon>Insecta</taxon>
        <taxon>Pterygota</taxon>
        <taxon>Neoptera</taxon>
        <taxon>Endopterygota</taxon>
        <taxon>Hymenoptera</taxon>
        <taxon>Apocrita</taxon>
        <taxon>Aculeata</taxon>
        <taxon>Formicoidea</taxon>
        <taxon>Formicidae</taxon>
        <taxon>Formicinae</taxon>
        <taxon>Nylanderia</taxon>
    </lineage>
</organism>
<evidence type="ECO:0000256" key="9">
    <source>
        <dbReference type="ARBA" id="ARBA00023224"/>
    </source>
</evidence>
<proteinExistence type="inferred from homology"/>
<evidence type="ECO:0000256" key="10">
    <source>
        <dbReference type="RuleBase" id="RU351113"/>
    </source>
</evidence>
<comment type="caution">
    <text evidence="10">Lacks conserved residue(s) required for the propagation of feature annotation.</text>
</comment>
<dbReference type="EMBL" id="SGBU01000033">
    <property type="protein sequence ID" value="KAF3054384.1"/>
    <property type="molecule type" value="Genomic_DNA"/>
</dbReference>
<keyword evidence="3 10" id="KW-0716">Sensory transduction</keyword>
<sequence length="396" mass="45923">MAQKDCWQSHYYAFSKVFMILAGIWPYHTIGIKCLIFVAVFTFSFSIVVPQTLYLLHATDINNIFEGVPSLVITLLTSYQVVYMTIYSEKIRTCFKTMEEDWLSLNTETEKTILQRHTKYGQYLTKVYAIILSLTPLSFILKPTILTIMEKSMENVTMPPLSKLPYQLEYNAKMEQHFYFLMLHSSLAVLSHSLIAVAVDSFYYALVQHACGMFEIIGHMLENIGKNNDANFRLEVQRIDDNNYDAALDCLRRHLHVAEFVEQIEFLFANLFLVCLYSMILSSTISGIQVMMNLDNGDSIVAPVSLYFAQFFHLYLQFWQAQFLLDYSDIPYKSICKGRWYYTSRRCRKIFLLILGRTMSPCKITAGNIMTLSIENFGTVLKTSMSYFTVLRSFQN</sequence>
<evidence type="ECO:0000256" key="1">
    <source>
        <dbReference type="ARBA" id="ARBA00004651"/>
    </source>
</evidence>
<dbReference type="InterPro" id="IPR004117">
    <property type="entry name" value="7tm6_olfct_rcpt"/>
</dbReference>